<dbReference type="InterPro" id="IPR002058">
    <property type="entry name" value="PAP_assoc"/>
</dbReference>
<dbReference type="GO" id="GO:0061157">
    <property type="term" value="P:mRNA destabilization"/>
    <property type="evidence" value="ECO:0007669"/>
    <property type="project" value="UniProtKB-ARBA"/>
</dbReference>
<keyword evidence="7" id="KW-0963">Cytoplasm</keyword>
<dbReference type="Pfam" id="PF22600">
    <property type="entry name" value="MTPAP-like_central"/>
    <property type="match status" value="1"/>
</dbReference>
<feature type="domain" description="Poly(A) RNA polymerase mitochondrial-like central palm" evidence="15">
    <location>
        <begin position="841"/>
        <end position="972"/>
    </location>
</feature>
<keyword evidence="9" id="KW-0479">Metal-binding</keyword>
<dbReference type="InterPro" id="IPR029058">
    <property type="entry name" value="AB_hydrolase_fold"/>
</dbReference>
<dbReference type="AlphaFoldDB" id="A0A835MM07"/>
<reference evidence="16 17" key="1">
    <citation type="submission" date="2020-10" db="EMBL/GenBank/DDBJ databases">
        <title>Plant Genome Project.</title>
        <authorList>
            <person name="Zhang R.-G."/>
        </authorList>
    </citation>
    <scope>NUCLEOTIDE SEQUENCE [LARGE SCALE GENOMIC DNA]</scope>
    <source>
        <strain evidence="16">FAFU-HL-1</strain>
        <tissue evidence="16">Leaf</tissue>
    </source>
</reference>
<evidence type="ECO:0000313" key="17">
    <source>
        <dbReference type="Proteomes" id="UP000657918"/>
    </source>
</evidence>
<evidence type="ECO:0000259" key="14">
    <source>
        <dbReference type="Pfam" id="PF07859"/>
    </source>
</evidence>
<name>A0A835MM07_9ROSI</name>
<evidence type="ECO:0000256" key="2">
    <source>
        <dbReference type="ARBA" id="ARBA00001946"/>
    </source>
</evidence>
<feature type="compositionally biased region" description="Acidic residues" evidence="12">
    <location>
        <begin position="768"/>
        <end position="787"/>
    </location>
</feature>
<evidence type="ECO:0000256" key="8">
    <source>
        <dbReference type="ARBA" id="ARBA00022679"/>
    </source>
</evidence>
<proteinExistence type="inferred from homology"/>
<dbReference type="PANTHER" id="PTHR12271">
    <property type="entry name" value="POLY A POLYMERASE CID PAP -RELATED"/>
    <property type="match status" value="1"/>
</dbReference>
<evidence type="ECO:0000256" key="11">
    <source>
        <dbReference type="ARBA" id="ARBA00049105"/>
    </source>
</evidence>
<feature type="compositionally biased region" description="Basic and acidic residues" evidence="12">
    <location>
        <begin position="796"/>
        <end position="813"/>
    </location>
</feature>
<dbReference type="Gene3D" id="3.40.50.1820">
    <property type="entry name" value="alpha/beta hydrolase"/>
    <property type="match status" value="1"/>
</dbReference>
<dbReference type="Pfam" id="PF07859">
    <property type="entry name" value="Abhydrolase_3"/>
    <property type="match status" value="1"/>
</dbReference>
<dbReference type="SUPFAM" id="SSF81631">
    <property type="entry name" value="PAP/OAS1 substrate-binding domain"/>
    <property type="match status" value="1"/>
</dbReference>
<feature type="region of interest" description="Disordered" evidence="12">
    <location>
        <begin position="666"/>
        <end position="814"/>
    </location>
</feature>
<comment type="similarity">
    <text evidence="5">Belongs to the 'GDXG' lipolytic enzyme family.</text>
</comment>
<evidence type="ECO:0000256" key="1">
    <source>
        <dbReference type="ARBA" id="ARBA00001936"/>
    </source>
</evidence>
<dbReference type="GO" id="GO:0010628">
    <property type="term" value="P:positive regulation of gene expression"/>
    <property type="evidence" value="ECO:0007669"/>
    <property type="project" value="UniProtKB-ARBA"/>
</dbReference>
<dbReference type="OrthoDB" id="407432at2759"/>
<dbReference type="Pfam" id="PF03828">
    <property type="entry name" value="PAP_assoc"/>
    <property type="match status" value="1"/>
</dbReference>
<keyword evidence="8" id="KW-0808">Transferase</keyword>
<dbReference type="GO" id="GO:0000956">
    <property type="term" value="P:nuclear-transcribed mRNA catabolic process"/>
    <property type="evidence" value="ECO:0007669"/>
    <property type="project" value="UniProtKB-ARBA"/>
</dbReference>
<dbReference type="Gene3D" id="1.10.1410.10">
    <property type="match status" value="1"/>
</dbReference>
<gene>
    <name evidence="16" type="ORF">SADUNF_Sadunf14G0048300</name>
</gene>
<evidence type="ECO:0000256" key="7">
    <source>
        <dbReference type="ARBA" id="ARBA00022490"/>
    </source>
</evidence>
<evidence type="ECO:0000256" key="4">
    <source>
        <dbReference type="ARBA" id="ARBA00008593"/>
    </source>
</evidence>
<evidence type="ECO:0000256" key="3">
    <source>
        <dbReference type="ARBA" id="ARBA00004496"/>
    </source>
</evidence>
<accession>A0A835MM07</accession>
<dbReference type="GO" id="GO:0016787">
    <property type="term" value="F:hydrolase activity"/>
    <property type="evidence" value="ECO:0007669"/>
    <property type="project" value="InterPro"/>
</dbReference>
<dbReference type="EMBL" id="JADGMS010000014">
    <property type="protein sequence ID" value="KAF9668869.1"/>
    <property type="molecule type" value="Genomic_DNA"/>
</dbReference>
<evidence type="ECO:0000313" key="16">
    <source>
        <dbReference type="EMBL" id="KAF9668869.1"/>
    </source>
</evidence>
<evidence type="ECO:0000256" key="6">
    <source>
        <dbReference type="ARBA" id="ARBA00012472"/>
    </source>
</evidence>
<feature type="region of interest" description="Disordered" evidence="12">
    <location>
        <begin position="524"/>
        <end position="557"/>
    </location>
</feature>
<dbReference type="Proteomes" id="UP000657918">
    <property type="component" value="Unassembled WGS sequence"/>
</dbReference>
<dbReference type="EC" id="2.7.7.52" evidence="6"/>
<dbReference type="InterPro" id="IPR013094">
    <property type="entry name" value="AB_hydrolase_3"/>
</dbReference>
<evidence type="ECO:0000256" key="5">
    <source>
        <dbReference type="ARBA" id="ARBA00010515"/>
    </source>
</evidence>
<comment type="caution">
    <text evidence="16">The sequence shown here is derived from an EMBL/GenBank/DDBJ whole genome shotgun (WGS) entry which is preliminary data.</text>
</comment>
<dbReference type="GO" id="GO:0005737">
    <property type="term" value="C:cytoplasm"/>
    <property type="evidence" value="ECO:0007669"/>
    <property type="project" value="UniProtKB-SubCell"/>
</dbReference>
<feature type="domain" description="PAP-associated" evidence="13">
    <location>
        <begin position="1061"/>
        <end position="1119"/>
    </location>
</feature>
<dbReference type="FunFam" id="1.10.1410.10:FF:000018">
    <property type="entry name" value="Terminal uridylyltransferase cid1"/>
    <property type="match status" value="1"/>
</dbReference>
<comment type="cofactor">
    <cofactor evidence="1">
        <name>Mn(2+)</name>
        <dbReference type="ChEBI" id="CHEBI:29035"/>
    </cofactor>
</comment>
<keyword evidence="17" id="KW-1185">Reference proteome</keyword>
<comment type="cofactor">
    <cofactor evidence="2">
        <name>Mg(2+)</name>
        <dbReference type="ChEBI" id="CHEBI:18420"/>
    </cofactor>
</comment>
<keyword evidence="10" id="KW-0460">Magnesium</keyword>
<comment type="similarity">
    <text evidence="4">Belongs to the DNA polymerase type-B-like family.</text>
</comment>
<dbReference type="InterPro" id="IPR043519">
    <property type="entry name" value="NT_sf"/>
</dbReference>
<dbReference type="GO" id="GO:0050265">
    <property type="term" value="F:RNA uridylyltransferase activity"/>
    <property type="evidence" value="ECO:0007669"/>
    <property type="project" value="UniProtKB-EC"/>
</dbReference>
<comment type="catalytic activity">
    <reaction evidence="11">
        <text>RNA(n) + UTP = RNA(n)-3'-uridine ribonucleotide + diphosphate</text>
        <dbReference type="Rhea" id="RHEA:14785"/>
        <dbReference type="Rhea" id="RHEA-COMP:14527"/>
        <dbReference type="Rhea" id="RHEA-COMP:17348"/>
        <dbReference type="ChEBI" id="CHEBI:33019"/>
        <dbReference type="ChEBI" id="CHEBI:46398"/>
        <dbReference type="ChEBI" id="CHEBI:140395"/>
        <dbReference type="ChEBI" id="CHEBI:173116"/>
        <dbReference type="EC" id="2.7.7.52"/>
    </reaction>
</comment>
<dbReference type="CDD" id="cd05402">
    <property type="entry name" value="NT_PAP_TUTase"/>
    <property type="match status" value="1"/>
</dbReference>
<dbReference type="PANTHER" id="PTHR12271:SF40">
    <property type="entry name" value="POLY(A) RNA POLYMERASE GLD2"/>
    <property type="match status" value="1"/>
</dbReference>
<organism evidence="16 17">
    <name type="scientific">Salix dunnii</name>
    <dbReference type="NCBI Taxonomy" id="1413687"/>
    <lineage>
        <taxon>Eukaryota</taxon>
        <taxon>Viridiplantae</taxon>
        <taxon>Streptophyta</taxon>
        <taxon>Embryophyta</taxon>
        <taxon>Tracheophyta</taxon>
        <taxon>Spermatophyta</taxon>
        <taxon>Magnoliopsida</taxon>
        <taxon>eudicotyledons</taxon>
        <taxon>Gunneridae</taxon>
        <taxon>Pentapetalae</taxon>
        <taxon>rosids</taxon>
        <taxon>fabids</taxon>
        <taxon>Malpighiales</taxon>
        <taxon>Salicaceae</taxon>
        <taxon>Saliceae</taxon>
        <taxon>Salix</taxon>
    </lineage>
</organism>
<dbReference type="FunFam" id="3.30.460.10:FF:000067">
    <property type="entry name" value="Terminal uridylyltransferase cid1"/>
    <property type="match status" value="1"/>
</dbReference>
<evidence type="ECO:0000256" key="9">
    <source>
        <dbReference type="ARBA" id="ARBA00022723"/>
    </source>
</evidence>
<dbReference type="Gene3D" id="3.30.460.10">
    <property type="entry name" value="Beta Polymerase, domain 2"/>
    <property type="match status" value="1"/>
</dbReference>
<dbReference type="InterPro" id="IPR054708">
    <property type="entry name" value="MTPAP-like_central"/>
</dbReference>
<comment type="subcellular location">
    <subcellularLocation>
        <location evidence="3">Cytoplasm</location>
    </subcellularLocation>
</comment>
<sequence length="1162" mass="130758">MDPYEFLHISPNPDGSLTRTYLFPSVTPVDKPLGDTDKPQLALSRDIPLNPSKNTFIRIFLPSNQPPSTKLPVILYFHGGGFVLFSVASLPFHQSCCVMASSFPALILSVEYRLAPEHRLPAAYDDAMDSLVWVRDQAINGDDPWLKEFGDLSRFFMMGSSAGGNIVYHAALRALDDDLSSIIRIRGLIMNVPYFGGVSRTASEIRLKDDKIVPLPANDLLWSLALPKDADRDHEYCNPIVAGSNDDGKIGRLPMCYVRIYGGDPLSDKQKEFTKKLESLGVHVVTSLDPDGYHAVELFDPVKAKAFYDEVKEFISAASASSSLVEILIFNVFSACHHQTGEPGALTIKILNPDPCLSILVTCLCSMSFRIPSPSFSLELGSLLWLELSKLYLFLVRASSLFNFSVTQTRPKLNKIYERHLVDFAKSRELEVTAMNNQQLQQHEYQIYKLDEAWVSPLFLDSYESPNQYITPINTVQSIPERRDWIKSHCRTVYHNTTMAGGGGEAPPVPPNADGGEFLLSLLRRPNHHPPPHKQQQSQFPSQFSPFITPRLQNQHPQPLGFDPAVAAVGPSLPILPHQLMQSNGLDVLSNPPPFWSHNLGFPQNNHAFSHPHGNQFQEQKLQFGSFSSAIPSPAEGLAEANLMQEVGPGSRDFNGLERNRHLEKQANSHSTNVGVRQPGASSGGWVNLHKEQHQNYRPPPPGFSNKPRGGVGGNWDHGGRRRELEQNMYREKGDCSELNNEKVRRNEGSVELRFTRPPVSNPHSDLDGEDGKDDGGVLDDLGEELVDSLLLEGESDGKKDKKQSSKEYRSDSRGQNILNQRMRMLKRQMQCRLDIDWLNAAFLAIYESLVPLEEETAKQKQFFMLLEKLVSKEWPEARLYLYGSCANSFGVSKSDIDVCLAIEDAEINKSEVLLKLADILQSDNFQKVQALTRARVPIVKLMDPVSGISCDICLNNVLAVVNTKLLRDYAQIDVRLRQLAFIVKHWAKSRGVNATYQGTLSSYAYVLMCIHFLQQRRPAILPCLQEMGTTYSIIVDDIQCAYFDQVEKLHGFGSRNKETVAHLVWAFFNYWAYHHDYANAVISVRTGSILSKREKDWTRRIGNDRHLICIEDPFEISHDLGRVVDKFSIKVLREEFERAADIMQYDPNPCVTLFEPYNIPS</sequence>
<evidence type="ECO:0000259" key="13">
    <source>
        <dbReference type="Pfam" id="PF03828"/>
    </source>
</evidence>
<evidence type="ECO:0000256" key="10">
    <source>
        <dbReference type="ARBA" id="ARBA00022842"/>
    </source>
</evidence>
<dbReference type="GO" id="GO:0046872">
    <property type="term" value="F:metal ion binding"/>
    <property type="evidence" value="ECO:0007669"/>
    <property type="project" value="UniProtKB-KW"/>
</dbReference>
<dbReference type="GO" id="GO:0031123">
    <property type="term" value="P:RNA 3'-end processing"/>
    <property type="evidence" value="ECO:0007669"/>
    <property type="project" value="TreeGrafter"/>
</dbReference>
<protein>
    <recommendedName>
        <fullName evidence="6">RNA uridylyltransferase</fullName>
        <ecNumber evidence="6">2.7.7.52</ecNumber>
    </recommendedName>
</protein>
<evidence type="ECO:0000256" key="12">
    <source>
        <dbReference type="SAM" id="MobiDB-lite"/>
    </source>
</evidence>
<feature type="domain" description="Alpha/beta hydrolase fold-3" evidence="14">
    <location>
        <begin position="74"/>
        <end position="296"/>
    </location>
</feature>
<dbReference type="SUPFAM" id="SSF53474">
    <property type="entry name" value="alpha/beta-Hydrolases"/>
    <property type="match status" value="1"/>
</dbReference>
<dbReference type="SUPFAM" id="SSF81301">
    <property type="entry name" value="Nucleotidyltransferase"/>
    <property type="match status" value="1"/>
</dbReference>
<feature type="compositionally biased region" description="Basic and acidic residues" evidence="12">
    <location>
        <begin position="718"/>
        <end position="755"/>
    </location>
</feature>
<evidence type="ECO:0000259" key="15">
    <source>
        <dbReference type="Pfam" id="PF22600"/>
    </source>
</evidence>
<feature type="compositionally biased region" description="Low complexity" evidence="12">
    <location>
        <begin position="534"/>
        <end position="547"/>
    </location>
</feature>